<dbReference type="PANTHER" id="PTHR35526:SF3">
    <property type="entry name" value="ANTI-SIGMA-F FACTOR RSBW"/>
    <property type="match status" value="1"/>
</dbReference>
<evidence type="ECO:0000259" key="2">
    <source>
        <dbReference type="Pfam" id="PF13581"/>
    </source>
</evidence>
<dbReference type="GO" id="GO:0005524">
    <property type="term" value="F:ATP binding"/>
    <property type="evidence" value="ECO:0007669"/>
    <property type="project" value="UniProtKB-KW"/>
</dbReference>
<dbReference type="CDD" id="cd16936">
    <property type="entry name" value="HATPase_RsbW-like"/>
    <property type="match status" value="1"/>
</dbReference>
<dbReference type="SUPFAM" id="SSF55874">
    <property type="entry name" value="ATPase domain of HSP90 chaperone/DNA topoisomerase II/histidine kinase"/>
    <property type="match status" value="1"/>
</dbReference>
<keyword evidence="4" id="KW-1185">Reference proteome</keyword>
<keyword evidence="3" id="KW-0547">Nucleotide-binding</keyword>
<evidence type="ECO:0000313" key="4">
    <source>
        <dbReference type="Proteomes" id="UP000419138"/>
    </source>
</evidence>
<dbReference type="RefSeq" id="WP_153522087.1">
    <property type="nucleotide sequence ID" value="NZ_JBEPDZ010000039.1"/>
</dbReference>
<comment type="caution">
    <text evidence="3">The sequence shown here is derived from an EMBL/GenBank/DDBJ whole genome shotgun (WGS) entry which is preliminary data.</text>
</comment>
<dbReference type="InterPro" id="IPR050267">
    <property type="entry name" value="Anti-sigma-factor_SerPK"/>
</dbReference>
<dbReference type="InterPro" id="IPR036890">
    <property type="entry name" value="HATPase_C_sf"/>
</dbReference>
<dbReference type="GO" id="GO:0004674">
    <property type="term" value="F:protein serine/threonine kinase activity"/>
    <property type="evidence" value="ECO:0007669"/>
    <property type="project" value="UniProtKB-KW"/>
</dbReference>
<dbReference type="InterPro" id="IPR003594">
    <property type="entry name" value="HATPase_dom"/>
</dbReference>
<keyword evidence="1" id="KW-0723">Serine/threonine-protein kinase</keyword>
<sequence>MRHHISHAHVVAVHSDTHGTRAATGIAALAPVGPVTPQQAVASGQEADGFEVTLRRTANPGEPMTDRDLRLPGQLRRIVRAHLNQWGIGVGITETAELLVSELVANTLQHGTDTNGEFRVHVWCAGQCVRMEVGNGGPLNPAPRPAVPPTVDAADLSESGRGLALVDALADDWGISPDGALTWCVLAIPGGE</sequence>
<evidence type="ECO:0000256" key="1">
    <source>
        <dbReference type="ARBA" id="ARBA00022527"/>
    </source>
</evidence>
<dbReference type="AlphaFoldDB" id="A0A646KHP5"/>
<protein>
    <submittedName>
        <fullName evidence="3">ATP-binding protein</fullName>
    </submittedName>
</protein>
<dbReference type="Pfam" id="PF13581">
    <property type="entry name" value="HATPase_c_2"/>
    <property type="match status" value="1"/>
</dbReference>
<dbReference type="EMBL" id="VCLA01000080">
    <property type="protein sequence ID" value="MQT00526.1"/>
    <property type="molecule type" value="Genomic_DNA"/>
</dbReference>
<keyword evidence="1" id="KW-0418">Kinase</keyword>
<dbReference type="OrthoDB" id="4166172at2"/>
<keyword evidence="1" id="KW-0808">Transferase</keyword>
<keyword evidence="3" id="KW-0067">ATP-binding</keyword>
<reference evidence="3 4" key="1">
    <citation type="submission" date="2019-05" db="EMBL/GenBank/DDBJ databases">
        <title>Comparative genomics and metabolomics analyses of clavulanic acid producing Streptomyces species provides insight into specialized metabolism and evolution of beta-lactam biosynthetic gene clusters.</title>
        <authorList>
            <person name="Moore M.A."/>
            <person name="Cruz-Morales P."/>
            <person name="Barona Gomez F."/>
            <person name="Kapil T."/>
        </authorList>
    </citation>
    <scope>NUCLEOTIDE SEQUENCE [LARGE SCALE GENOMIC DNA]</scope>
    <source>
        <strain evidence="3 4">NRRL 5741</strain>
    </source>
</reference>
<dbReference type="Proteomes" id="UP000419138">
    <property type="component" value="Unassembled WGS sequence"/>
</dbReference>
<evidence type="ECO:0000313" key="3">
    <source>
        <dbReference type="EMBL" id="MQT00526.1"/>
    </source>
</evidence>
<name>A0A646KHP5_STRJU</name>
<feature type="domain" description="Histidine kinase/HSP90-like ATPase" evidence="2">
    <location>
        <begin position="73"/>
        <end position="180"/>
    </location>
</feature>
<gene>
    <name evidence="3" type="ORF">FF041_09885</name>
</gene>
<organism evidence="3 4">
    <name type="scientific">Streptomyces jumonjinensis</name>
    <dbReference type="NCBI Taxonomy" id="1945"/>
    <lineage>
        <taxon>Bacteria</taxon>
        <taxon>Bacillati</taxon>
        <taxon>Actinomycetota</taxon>
        <taxon>Actinomycetes</taxon>
        <taxon>Kitasatosporales</taxon>
        <taxon>Streptomycetaceae</taxon>
        <taxon>Streptomyces</taxon>
    </lineage>
</organism>
<dbReference type="Gene3D" id="3.30.565.10">
    <property type="entry name" value="Histidine kinase-like ATPase, C-terminal domain"/>
    <property type="match status" value="1"/>
</dbReference>
<dbReference type="PANTHER" id="PTHR35526">
    <property type="entry name" value="ANTI-SIGMA-F FACTOR RSBW-RELATED"/>
    <property type="match status" value="1"/>
</dbReference>
<accession>A0A646KHP5</accession>
<proteinExistence type="predicted"/>